<dbReference type="InterPro" id="IPR008947">
    <property type="entry name" value="PLipase_C/P1_nuclease_dom_sf"/>
</dbReference>
<evidence type="ECO:0000256" key="5">
    <source>
        <dbReference type="ARBA" id="ARBA00023157"/>
    </source>
</evidence>
<proteinExistence type="predicted"/>
<accession>A0A090G3R6</accession>
<evidence type="ECO:0000256" key="3">
    <source>
        <dbReference type="ARBA" id="ARBA00022759"/>
    </source>
</evidence>
<evidence type="ECO:0000256" key="4">
    <source>
        <dbReference type="ARBA" id="ARBA00022801"/>
    </source>
</evidence>
<dbReference type="GO" id="GO:0046872">
    <property type="term" value="F:metal ion binding"/>
    <property type="evidence" value="ECO:0007669"/>
    <property type="project" value="UniProtKB-KW"/>
</dbReference>
<dbReference type="InterPro" id="IPR003154">
    <property type="entry name" value="S1/P1nuclease"/>
</dbReference>
<evidence type="ECO:0000313" key="7">
    <source>
        <dbReference type="EMBL" id="CDX51574.1"/>
    </source>
</evidence>
<sequence length="98" mass="10602">MCWRQQAAVLLAAWGPEGHAVVAMLAEAKLSPEAKSKIRNILFGAPLVTGAIMADDIRISRPETARWHFVEHGTSRGILMRLAGATCQKRIGVPGVRS</sequence>
<gene>
    <name evidence="7" type="ORF">MPL3365_130536</name>
</gene>
<keyword evidence="5" id="KW-1015">Disulfide bond</keyword>
<protein>
    <submittedName>
        <fullName evidence="7">Uncharacterized protein</fullName>
    </submittedName>
</protein>
<keyword evidence="3" id="KW-0255">Endonuclease</keyword>
<keyword evidence="2" id="KW-0479">Metal-binding</keyword>
<organism evidence="7 8">
    <name type="scientific">Mesorhizobium plurifarium</name>
    <dbReference type="NCBI Taxonomy" id="69974"/>
    <lineage>
        <taxon>Bacteria</taxon>
        <taxon>Pseudomonadati</taxon>
        <taxon>Pseudomonadota</taxon>
        <taxon>Alphaproteobacteria</taxon>
        <taxon>Hyphomicrobiales</taxon>
        <taxon>Phyllobacteriaceae</taxon>
        <taxon>Mesorhizobium</taxon>
    </lineage>
</organism>
<keyword evidence="6" id="KW-0325">Glycoprotein</keyword>
<dbReference type="GO" id="GO:0006308">
    <property type="term" value="P:DNA catabolic process"/>
    <property type="evidence" value="ECO:0007669"/>
    <property type="project" value="InterPro"/>
</dbReference>
<dbReference type="EMBL" id="CCNE01000005">
    <property type="protein sequence ID" value="CDX51574.1"/>
    <property type="molecule type" value="Genomic_DNA"/>
</dbReference>
<dbReference type="GO" id="GO:0016788">
    <property type="term" value="F:hydrolase activity, acting on ester bonds"/>
    <property type="evidence" value="ECO:0007669"/>
    <property type="project" value="InterPro"/>
</dbReference>
<dbReference type="SUPFAM" id="SSF48537">
    <property type="entry name" value="Phospholipase C/P1 nuclease"/>
    <property type="match status" value="1"/>
</dbReference>
<dbReference type="Pfam" id="PF02265">
    <property type="entry name" value="S1-P1_nuclease"/>
    <property type="match status" value="1"/>
</dbReference>
<evidence type="ECO:0000256" key="2">
    <source>
        <dbReference type="ARBA" id="ARBA00022723"/>
    </source>
</evidence>
<name>A0A090G3R6_MESPL</name>
<evidence type="ECO:0000256" key="1">
    <source>
        <dbReference type="ARBA" id="ARBA00022722"/>
    </source>
</evidence>
<keyword evidence="4" id="KW-0378">Hydrolase</keyword>
<dbReference type="AlphaFoldDB" id="A0A090G3R6"/>
<keyword evidence="1" id="KW-0540">Nuclease</keyword>
<dbReference type="Proteomes" id="UP000046122">
    <property type="component" value="Unassembled WGS sequence"/>
</dbReference>
<evidence type="ECO:0000313" key="8">
    <source>
        <dbReference type="Proteomes" id="UP000046122"/>
    </source>
</evidence>
<reference evidence="7 8" key="1">
    <citation type="submission" date="2014-08" db="EMBL/GenBank/DDBJ databases">
        <authorList>
            <person name="Moulin Lionel"/>
        </authorList>
    </citation>
    <scope>NUCLEOTIDE SEQUENCE [LARGE SCALE GENOMIC DNA]</scope>
</reference>
<evidence type="ECO:0000256" key="6">
    <source>
        <dbReference type="ARBA" id="ARBA00023180"/>
    </source>
</evidence>
<dbReference type="GO" id="GO:0003676">
    <property type="term" value="F:nucleic acid binding"/>
    <property type="evidence" value="ECO:0007669"/>
    <property type="project" value="InterPro"/>
</dbReference>
<dbReference type="GO" id="GO:0004519">
    <property type="term" value="F:endonuclease activity"/>
    <property type="evidence" value="ECO:0007669"/>
    <property type="project" value="UniProtKB-KW"/>
</dbReference>
<dbReference type="Gene3D" id="1.10.575.10">
    <property type="entry name" value="P1 Nuclease"/>
    <property type="match status" value="1"/>
</dbReference>